<accession>A0A2M9DEB7</accession>
<dbReference type="PANTHER" id="PTHR43812:SF2">
    <property type="entry name" value="FLAVIN REDUCTASE LIKE DOMAIN-CONTAINING PROTEIN"/>
    <property type="match status" value="1"/>
</dbReference>
<dbReference type="Pfam" id="PF01613">
    <property type="entry name" value="Flavin_Reduct"/>
    <property type="match status" value="1"/>
</dbReference>
<reference evidence="1 2" key="1">
    <citation type="submission" date="2017-01" db="EMBL/GenBank/DDBJ databases">
        <title>Genomic analysis of Xuhuaishuia manganoxidans DY6-4.</title>
        <authorList>
            <person name="Wang X."/>
        </authorList>
    </citation>
    <scope>NUCLEOTIDE SEQUENCE [LARGE SCALE GENOMIC DNA]</scope>
    <source>
        <strain evidence="1 2">DY6-4</strain>
    </source>
</reference>
<dbReference type="OrthoDB" id="9783347at2"/>
<accession>A0A1U7DH76</accession>
<dbReference type="EMBL" id="CP019124">
    <property type="protein sequence ID" value="APX89354.1"/>
    <property type="molecule type" value="Genomic_DNA"/>
</dbReference>
<dbReference type="GO" id="GO:0016646">
    <property type="term" value="F:oxidoreductase activity, acting on the CH-NH group of donors, NAD or NADP as acceptor"/>
    <property type="evidence" value="ECO:0007669"/>
    <property type="project" value="UniProtKB-ARBA"/>
</dbReference>
<dbReference type="InterPro" id="IPR012349">
    <property type="entry name" value="Split_barrel_FMN-bd"/>
</dbReference>
<keyword evidence="2" id="KW-1185">Reference proteome</keyword>
<dbReference type="RefSeq" id="WP_076979377.1">
    <property type="nucleotide sequence ID" value="NZ_CP019124.1"/>
</dbReference>
<dbReference type="Proteomes" id="UP000187266">
    <property type="component" value="Chromosome"/>
</dbReference>
<protein>
    <submittedName>
        <fullName evidence="1">Flavin reductase</fullName>
    </submittedName>
</protein>
<dbReference type="InterPro" id="IPR002563">
    <property type="entry name" value="Flavin_Rdtase-like_dom"/>
</dbReference>
<organism evidence="1 2">
    <name type="scientific">Brevirhabdus pacifica</name>
    <dbReference type="NCBI Taxonomy" id="1267768"/>
    <lineage>
        <taxon>Bacteria</taxon>
        <taxon>Pseudomonadati</taxon>
        <taxon>Pseudomonadota</taxon>
        <taxon>Alphaproteobacteria</taxon>
        <taxon>Rhodobacterales</taxon>
        <taxon>Paracoccaceae</taxon>
        <taxon>Brevirhabdus</taxon>
    </lineage>
</organism>
<proteinExistence type="predicted"/>
<dbReference type="SMART" id="SM00903">
    <property type="entry name" value="Flavin_Reduct"/>
    <property type="match status" value="1"/>
</dbReference>
<dbReference type="STRING" id="1267768.BV394_06175"/>
<name>A0A1U7DH76_9RHOB</name>
<evidence type="ECO:0000313" key="1">
    <source>
        <dbReference type="EMBL" id="APX89354.1"/>
    </source>
</evidence>
<dbReference type="GO" id="GO:0010181">
    <property type="term" value="F:FMN binding"/>
    <property type="evidence" value="ECO:0007669"/>
    <property type="project" value="InterPro"/>
</dbReference>
<dbReference type="SUPFAM" id="SSF50475">
    <property type="entry name" value="FMN-binding split barrel"/>
    <property type="match status" value="1"/>
</dbReference>
<dbReference type="PANTHER" id="PTHR43812">
    <property type="entry name" value="BLR2425 PROTEIN"/>
    <property type="match status" value="1"/>
</dbReference>
<dbReference type="Gene3D" id="2.30.110.10">
    <property type="entry name" value="Electron Transport, Fmn-binding Protein, Chain A"/>
    <property type="match status" value="1"/>
</dbReference>
<sequence length="201" mass="21845">MFYRPEDGHGLPHNPFNALVTPRPIGWISSRSADGRDNLAPYSFFNAVAYVPPQVMFSSTGSKPDRQHGKDSLSNIEATGSFCVNIVSYALRDAMNATSGPYAAGVDEFELAGLEKAPCETIPCHRVAAAPAALECRLTQIVRLEGAANYLVLGEVTGVHIDDAVLRDGMVDVLRFNPLTRLGYQDYSHISEVFSMVRPNG</sequence>
<dbReference type="AlphaFoldDB" id="A0A1U7DH76"/>
<gene>
    <name evidence="1" type="ORF">BV394_06175</name>
</gene>
<evidence type="ECO:0000313" key="2">
    <source>
        <dbReference type="Proteomes" id="UP000187266"/>
    </source>
</evidence>